<feature type="domain" description="Alcohol dehydrogenase-like N-terminal" evidence="4">
    <location>
        <begin position="31"/>
        <end position="152"/>
    </location>
</feature>
<evidence type="ECO:0000313" key="6">
    <source>
        <dbReference type="Proteomes" id="UP000386847"/>
    </source>
</evidence>
<keyword evidence="6" id="KW-1185">Reference proteome</keyword>
<accession>A0A5Q2FH25</accession>
<dbReference type="InterPro" id="IPR036291">
    <property type="entry name" value="NAD(P)-bd_dom_sf"/>
</dbReference>
<dbReference type="InterPro" id="IPR013154">
    <property type="entry name" value="ADH-like_N"/>
</dbReference>
<dbReference type="InterPro" id="IPR011032">
    <property type="entry name" value="GroES-like_sf"/>
</dbReference>
<name>A0A5Q2FH25_9ACTN</name>
<organism evidence="5 6">
    <name type="scientific">Raineyella fluvialis</name>
    <dbReference type="NCBI Taxonomy" id="2662261"/>
    <lineage>
        <taxon>Bacteria</taxon>
        <taxon>Bacillati</taxon>
        <taxon>Actinomycetota</taxon>
        <taxon>Actinomycetes</taxon>
        <taxon>Propionibacteriales</taxon>
        <taxon>Propionibacteriaceae</taxon>
        <taxon>Raineyella</taxon>
    </lineage>
</organism>
<dbReference type="Pfam" id="PF08240">
    <property type="entry name" value="ADH_N"/>
    <property type="match status" value="1"/>
</dbReference>
<comment type="cofactor">
    <cofactor evidence="1">
        <name>Zn(2+)</name>
        <dbReference type="ChEBI" id="CHEBI:29105"/>
    </cofactor>
</comment>
<dbReference type="Gene3D" id="3.40.50.720">
    <property type="entry name" value="NAD(P)-binding Rossmann-like Domain"/>
    <property type="match status" value="1"/>
</dbReference>
<dbReference type="Pfam" id="PF00107">
    <property type="entry name" value="ADH_zinc_N"/>
    <property type="match status" value="1"/>
</dbReference>
<dbReference type="SUPFAM" id="SSF51735">
    <property type="entry name" value="NAD(P)-binding Rossmann-fold domains"/>
    <property type="match status" value="1"/>
</dbReference>
<dbReference type="GO" id="GO:0016491">
    <property type="term" value="F:oxidoreductase activity"/>
    <property type="evidence" value="ECO:0007669"/>
    <property type="project" value="UniProtKB-KW"/>
</dbReference>
<dbReference type="PANTHER" id="PTHR43401">
    <property type="entry name" value="L-THREONINE 3-DEHYDROGENASE"/>
    <property type="match status" value="1"/>
</dbReference>
<dbReference type="Gene3D" id="3.90.180.10">
    <property type="entry name" value="Medium-chain alcohol dehydrogenases, catalytic domain"/>
    <property type="match status" value="1"/>
</dbReference>
<dbReference type="AlphaFoldDB" id="A0A5Q2FH25"/>
<feature type="domain" description="Alcohol dehydrogenase-like C-terminal" evidence="3">
    <location>
        <begin position="194"/>
        <end position="322"/>
    </location>
</feature>
<dbReference type="SUPFAM" id="SSF50129">
    <property type="entry name" value="GroES-like"/>
    <property type="match status" value="1"/>
</dbReference>
<evidence type="ECO:0000313" key="5">
    <source>
        <dbReference type="EMBL" id="QGF25087.1"/>
    </source>
</evidence>
<keyword evidence="2" id="KW-0560">Oxidoreductase</keyword>
<evidence type="ECO:0000259" key="4">
    <source>
        <dbReference type="Pfam" id="PF08240"/>
    </source>
</evidence>
<dbReference type="KEGG" id="rain:Rai3103_05115"/>
<evidence type="ECO:0000256" key="2">
    <source>
        <dbReference type="ARBA" id="ARBA00023002"/>
    </source>
</evidence>
<evidence type="ECO:0000256" key="1">
    <source>
        <dbReference type="ARBA" id="ARBA00001947"/>
    </source>
</evidence>
<dbReference type="PANTHER" id="PTHR43401:SF2">
    <property type="entry name" value="L-THREONINE 3-DEHYDROGENASE"/>
    <property type="match status" value="1"/>
</dbReference>
<dbReference type="RefSeq" id="WP_153573614.1">
    <property type="nucleotide sequence ID" value="NZ_CP045725.1"/>
</dbReference>
<reference evidence="5 6" key="1">
    <citation type="submission" date="2019-10" db="EMBL/GenBank/DDBJ databases">
        <title>Genomic analysis of Raineyella sp. CBA3103.</title>
        <authorList>
            <person name="Roh S.W."/>
        </authorList>
    </citation>
    <scope>NUCLEOTIDE SEQUENCE [LARGE SCALE GENOMIC DNA]</scope>
    <source>
        <strain evidence="5 6">CBA3103</strain>
    </source>
</reference>
<gene>
    <name evidence="5" type="ORF">Rai3103_05115</name>
</gene>
<dbReference type="EMBL" id="CP045725">
    <property type="protein sequence ID" value="QGF25087.1"/>
    <property type="molecule type" value="Genomic_DNA"/>
</dbReference>
<protein>
    <submittedName>
        <fullName evidence="5">Zinc-binding dehydrogenase</fullName>
    </submittedName>
</protein>
<dbReference type="InterPro" id="IPR013149">
    <property type="entry name" value="ADH-like_C"/>
</dbReference>
<proteinExistence type="predicted"/>
<dbReference type="Proteomes" id="UP000386847">
    <property type="component" value="Chromosome"/>
</dbReference>
<evidence type="ECO:0000259" key="3">
    <source>
        <dbReference type="Pfam" id="PF00107"/>
    </source>
</evidence>
<sequence length="361" mass="39389">MNNTLPETMKAVINHGPHDYRLEQIPVPTRGPGELLLKVEAVGICASDLKNWAGAAKFWGDENRPAWSETECVPGHEITGRIIDLDDEARAHWDVELDDRVVLEQIVPCWDCLYCDNGDYHMCAPHMMYGFKRANPGGMEEYMTVSTNSLVHKISKDIPPAHAAFAEPLSCALHAVERANIKFRDVVVVAGAGPIGLGMIAGAVAKSPAQIIALDMDPRKLEIAKKTGATMTINIAEQDAVQVIKDLTGGYGADVYLEGTGHPSAVPQGLNLLRKLGTYVEYSVFKENVSVDWSIISDDKELDVLGAHLGPHCWPAAIRLIEAGKLPLDEICTHQLPLEDFQKGLDMVESGKESIKVSLIP</sequence>
<dbReference type="InterPro" id="IPR050129">
    <property type="entry name" value="Zn_alcohol_dh"/>
</dbReference>